<proteinExistence type="predicted"/>
<reference evidence="3" key="1">
    <citation type="submission" date="2019-04" db="EMBL/GenBank/DDBJ databases">
        <authorList>
            <person name="Alioto T."/>
            <person name="Alioto T."/>
        </authorList>
    </citation>
    <scope>NUCLEOTIDE SEQUENCE [LARGE SCALE GENOMIC DNA]</scope>
</reference>
<evidence type="ECO:0000313" key="2">
    <source>
        <dbReference type="EMBL" id="KAF7478820.1"/>
    </source>
</evidence>
<dbReference type="EMBL" id="WJEC01001444">
    <property type="protein sequence ID" value="KAF7478820.1"/>
    <property type="molecule type" value="Genomic_DNA"/>
</dbReference>
<name>A0A5E4CTI5_MARMO</name>
<dbReference type="Proteomes" id="UP000662637">
    <property type="component" value="Unassembled WGS sequence"/>
</dbReference>
<evidence type="ECO:0000313" key="3">
    <source>
        <dbReference type="EMBL" id="VTJ84469.1"/>
    </source>
</evidence>
<dbReference type="EMBL" id="CABDUW010001889">
    <property type="protein sequence ID" value="VTJ84469.1"/>
    <property type="molecule type" value="Genomic_DNA"/>
</dbReference>
<organism evidence="3">
    <name type="scientific">Marmota monax</name>
    <name type="common">Woodchuck</name>
    <dbReference type="NCBI Taxonomy" id="9995"/>
    <lineage>
        <taxon>Eukaryota</taxon>
        <taxon>Metazoa</taxon>
        <taxon>Chordata</taxon>
        <taxon>Craniata</taxon>
        <taxon>Vertebrata</taxon>
        <taxon>Euteleostomi</taxon>
        <taxon>Mammalia</taxon>
        <taxon>Eutheria</taxon>
        <taxon>Euarchontoglires</taxon>
        <taxon>Glires</taxon>
        <taxon>Rodentia</taxon>
        <taxon>Sciuromorpha</taxon>
        <taxon>Sciuridae</taxon>
        <taxon>Xerinae</taxon>
        <taxon>Marmotini</taxon>
        <taxon>Marmota</taxon>
    </lineage>
</organism>
<feature type="compositionally biased region" description="Polar residues" evidence="1">
    <location>
        <begin position="34"/>
        <end position="45"/>
    </location>
</feature>
<gene>
    <name evidence="2" type="ORF">GHT09_010000</name>
    <name evidence="3" type="ORF">MONAX_5E036350</name>
</gene>
<evidence type="ECO:0000256" key="1">
    <source>
        <dbReference type="SAM" id="MobiDB-lite"/>
    </source>
</evidence>
<feature type="region of interest" description="Disordered" evidence="1">
    <location>
        <begin position="1"/>
        <end position="101"/>
    </location>
</feature>
<feature type="compositionally biased region" description="Basic residues" evidence="1">
    <location>
        <begin position="1"/>
        <end position="13"/>
    </location>
</feature>
<accession>A0A5E4CTI5</accession>
<protein>
    <submittedName>
        <fullName evidence="3">Uncharacterized protein</fullName>
    </submittedName>
</protein>
<sequence length="101" mass="10411">MPRRRGLRIRRVPGRSPVPTALGTKPARLGALSPQGSRRCTTPRSASAGPRRQCLGGARPPAAQTTQRSGRASEDTPEPGLAGGEEKSGLTADAGSIATQN</sequence>
<reference evidence="2" key="2">
    <citation type="submission" date="2020-08" db="EMBL/GenBank/DDBJ databases">
        <authorList>
            <person name="Shumante A."/>
            <person name="Zimin A.V."/>
            <person name="Puiu D."/>
            <person name="Salzberg S.L."/>
        </authorList>
    </citation>
    <scope>NUCLEOTIDE SEQUENCE</scope>
    <source>
        <strain evidence="2">WC2-LM</strain>
        <tissue evidence="2">Liver</tissue>
    </source>
</reference>
<dbReference type="AlphaFoldDB" id="A0A5E4CTI5"/>